<gene>
    <name evidence="2" type="ORF">BN14_11358</name>
</gene>
<dbReference type="Proteomes" id="UP000012065">
    <property type="component" value="Unassembled WGS sequence"/>
</dbReference>
<dbReference type="AlphaFoldDB" id="M5CD66"/>
<evidence type="ECO:0000313" key="2">
    <source>
        <dbReference type="EMBL" id="CCO37204.1"/>
    </source>
</evidence>
<evidence type="ECO:0000256" key="1">
    <source>
        <dbReference type="SAM" id="MobiDB-lite"/>
    </source>
</evidence>
<protein>
    <submittedName>
        <fullName evidence="2">Uncharacterized protein</fullName>
    </submittedName>
</protein>
<dbReference type="HOGENOM" id="CLU_026455_0_0_1"/>
<sequence>MYIREDSPFASSDYDGGTVREPLPSTLEVSQESIEAPGSPIPQQNNQARANAAHVQCSTKPISSYAVMFQNEHITTPDFVTLAGLQSRMEYVMERTAGSSKAAVDIKDSEMALRDLGTLVKQSNIAGKDALGRDISHFINEAKIASGNLQRFGSHVWGAVDRILSLNEPHRKGLELIWIQSIELMEKNLRRLIHEAQDNVGLLQRLEERLNNIQDMVYIEIDEISGKERELRRDLLGELFGTNQDKRRSHDASRELLEAVGLNRKVALRHVTDVLFKLEQMSNDLDGLRERVAQPLIVADSSNTSIEEHINSMRSETKRLESGQTRMREIEDEYRQMKFTSN</sequence>
<reference evidence="2 3" key="1">
    <citation type="journal article" date="2013" name="J. Biotechnol.">
        <title>Establishment and interpretation of the genome sequence of the phytopathogenic fungus Rhizoctonia solani AG1-IB isolate 7/3/14.</title>
        <authorList>
            <person name="Wibberg D.W."/>
            <person name="Jelonek L.J."/>
            <person name="Rupp O.R."/>
            <person name="Hennig M.H."/>
            <person name="Eikmeyer F.E."/>
            <person name="Goesmann A.G."/>
            <person name="Hartmann A.H."/>
            <person name="Borriss R.B."/>
            <person name="Grosch R.G."/>
            <person name="Puehler A.P."/>
            <person name="Schlueter A.S."/>
        </authorList>
    </citation>
    <scope>NUCLEOTIDE SEQUENCE [LARGE SCALE GENOMIC DNA]</scope>
    <source>
        <strain evidence="3">AG1-IB / isolate 7/3/14</strain>
    </source>
</reference>
<evidence type="ECO:0000313" key="3">
    <source>
        <dbReference type="Proteomes" id="UP000012065"/>
    </source>
</evidence>
<name>M5CD66_THACB</name>
<accession>M5CD66</accession>
<proteinExistence type="predicted"/>
<comment type="caution">
    <text evidence="2">The sequence shown here is derived from an EMBL/GenBank/DDBJ whole genome shotgun (WGS) entry which is preliminary data.</text>
</comment>
<feature type="region of interest" description="Disordered" evidence="1">
    <location>
        <begin position="1"/>
        <end position="22"/>
    </location>
</feature>
<dbReference type="EMBL" id="CAOJ01016904">
    <property type="protein sequence ID" value="CCO37204.1"/>
    <property type="molecule type" value="Genomic_DNA"/>
</dbReference>
<organism evidence="2 3">
    <name type="scientific">Thanatephorus cucumeris (strain AG1-IB / isolate 7/3/14)</name>
    <name type="common">Lettuce bottom rot fungus</name>
    <name type="synonym">Rhizoctonia solani</name>
    <dbReference type="NCBI Taxonomy" id="1108050"/>
    <lineage>
        <taxon>Eukaryota</taxon>
        <taxon>Fungi</taxon>
        <taxon>Dikarya</taxon>
        <taxon>Basidiomycota</taxon>
        <taxon>Agaricomycotina</taxon>
        <taxon>Agaricomycetes</taxon>
        <taxon>Cantharellales</taxon>
        <taxon>Ceratobasidiaceae</taxon>
        <taxon>Rhizoctonia</taxon>
        <taxon>Rhizoctonia solani AG-1</taxon>
    </lineage>
</organism>